<dbReference type="Pfam" id="PF13560">
    <property type="entry name" value="HTH_31"/>
    <property type="match status" value="1"/>
</dbReference>
<accession>A0ABU1CB98</accession>
<evidence type="ECO:0000313" key="3">
    <source>
        <dbReference type="Proteomes" id="UP001233535"/>
    </source>
</evidence>
<protein>
    <submittedName>
        <fullName evidence="2">Helix-turn-helix transcriptional regulator</fullName>
    </submittedName>
</protein>
<proteinExistence type="predicted"/>
<organism evidence="2 3">
    <name type="scientific">Lysobacter arvi</name>
    <dbReference type="NCBI Taxonomy" id="3038776"/>
    <lineage>
        <taxon>Bacteria</taxon>
        <taxon>Pseudomonadati</taxon>
        <taxon>Pseudomonadota</taxon>
        <taxon>Gammaproteobacteria</taxon>
        <taxon>Lysobacterales</taxon>
        <taxon>Lysobacteraceae</taxon>
        <taxon>Lysobacter</taxon>
    </lineage>
</organism>
<dbReference type="Gene3D" id="1.10.260.40">
    <property type="entry name" value="lambda repressor-like DNA-binding domains"/>
    <property type="match status" value="1"/>
</dbReference>
<comment type="caution">
    <text evidence="2">The sequence shown here is derived from an EMBL/GenBank/DDBJ whole genome shotgun (WGS) entry which is preliminary data.</text>
</comment>
<sequence length="149" mass="15332">MNTNFSNGEAIGARLRAERKRLGLTQAELADRAGVTSVTQRNYESGKRAPDALYLASMAQLGADVQFIVTGLAGREPTVDEAELLSRYRAASPEVQSVIRAALGAAARVEAGASGATISGGSQGQVVFGGAHQPGMTINVGGSKKGSEK</sequence>
<feature type="domain" description="HTH cro/C1-type" evidence="1">
    <location>
        <begin position="15"/>
        <end position="68"/>
    </location>
</feature>
<dbReference type="CDD" id="cd00093">
    <property type="entry name" value="HTH_XRE"/>
    <property type="match status" value="1"/>
</dbReference>
<name>A0ABU1CB98_9GAMM</name>
<keyword evidence="3" id="KW-1185">Reference proteome</keyword>
<dbReference type="InterPro" id="IPR010982">
    <property type="entry name" value="Lambda_DNA-bd_dom_sf"/>
</dbReference>
<dbReference type="PROSITE" id="PS50943">
    <property type="entry name" value="HTH_CROC1"/>
    <property type="match status" value="1"/>
</dbReference>
<dbReference type="InterPro" id="IPR001387">
    <property type="entry name" value="Cro/C1-type_HTH"/>
</dbReference>
<dbReference type="Proteomes" id="UP001233535">
    <property type="component" value="Unassembled WGS sequence"/>
</dbReference>
<dbReference type="SUPFAM" id="SSF47413">
    <property type="entry name" value="lambda repressor-like DNA-binding domains"/>
    <property type="match status" value="1"/>
</dbReference>
<reference evidence="2 3" key="1">
    <citation type="submission" date="2023-04" db="EMBL/GenBank/DDBJ databases">
        <title>Lysobacter sp. strain UC isolated from soil sample.</title>
        <authorList>
            <person name="Choksket S."/>
            <person name="Harshvardhan F."/>
            <person name="Rana R."/>
            <person name="Patil P.B."/>
            <person name="Korpole S."/>
        </authorList>
    </citation>
    <scope>NUCLEOTIDE SEQUENCE [LARGE SCALE GENOMIC DNA]</scope>
    <source>
        <strain evidence="2 3">UC</strain>
    </source>
</reference>
<dbReference type="RefSeq" id="WP_309261566.1">
    <property type="nucleotide sequence ID" value="NZ_JARUHG010000001.1"/>
</dbReference>
<dbReference type="SMART" id="SM00530">
    <property type="entry name" value="HTH_XRE"/>
    <property type="match status" value="1"/>
</dbReference>
<evidence type="ECO:0000313" key="2">
    <source>
        <dbReference type="EMBL" id="MDR0182423.1"/>
    </source>
</evidence>
<evidence type="ECO:0000259" key="1">
    <source>
        <dbReference type="PROSITE" id="PS50943"/>
    </source>
</evidence>
<gene>
    <name evidence="2" type="ORF">P8609_05475</name>
</gene>
<dbReference type="EMBL" id="JARUHG010000001">
    <property type="protein sequence ID" value="MDR0182423.1"/>
    <property type="molecule type" value="Genomic_DNA"/>
</dbReference>